<dbReference type="SUPFAM" id="SSF52540">
    <property type="entry name" value="P-loop containing nucleoside triphosphate hydrolases"/>
    <property type="match status" value="1"/>
</dbReference>
<evidence type="ECO:0000313" key="7">
    <source>
        <dbReference type="Proteomes" id="UP000677054"/>
    </source>
</evidence>
<dbReference type="Pfam" id="PF00400">
    <property type="entry name" value="WD40"/>
    <property type="match status" value="6"/>
</dbReference>
<dbReference type="OrthoDB" id="6333370at2759"/>
<dbReference type="SMART" id="SM00320">
    <property type="entry name" value="WD40"/>
    <property type="match status" value="14"/>
</dbReference>
<evidence type="ECO:0000256" key="3">
    <source>
        <dbReference type="ARBA" id="ARBA00022737"/>
    </source>
</evidence>
<dbReference type="PRINTS" id="PR00364">
    <property type="entry name" value="DISEASERSIST"/>
</dbReference>
<dbReference type="PANTHER" id="PTHR22845">
    <property type="entry name" value="APOPTOTIC PROTEASE-ACTIVATING FACTOR 1"/>
    <property type="match status" value="1"/>
</dbReference>
<dbReference type="Gene3D" id="2.130.10.10">
    <property type="entry name" value="YVTN repeat-like/Quinoprotein amine dehydrogenase"/>
    <property type="match status" value="4"/>
</dbReference>
<dbReference type="InterPro" id="IPR042197">
    <property type="entry name" value="Apaf_helical"/>
</dbReference>
<dbReference type="SUPFAM" id="SSF50978">
    <property type="entry name" value="WD40 repeat-like"/>
    <property type="match status" value="2"/>
</dbReference>
<sequence>MDAPSRRALEECHDQIVRDLDVKFVITKLLENHVISREDWEDIDAWPETQAIRRCQKLLDILKSKCTRELFDKFVAILKDDYSWLANSLKEARGSKLSRSRTIDVQYYIRRGGIPSAPKYLVPRPSLTMEISSKLHGMRDQDFLVLHGMTGSGKSVLATEVARDSQMISECFPDGIFWVKVGEVDQESLLAKMQLLYEKLDHESSRTNVLLPSIEFARGRLQRVLENQGDIGRRPSTKKILLVLDDVWSAKVIHAFDIGCKVLVTTQDQSVINGAKDEGRAHFIQVTHGLTVEESKELLARWVQNGNSAEDLPQEAEDIHDLCRGSPMMLSLVGSMLADNQRSNKWMYMIDKLKQKKLSLVTKQRDYGHLTVNDAIAMSLENLKEDLQKKYQCLAVFMDDVCFSSESLAALWDMDPEEADEPGLILVRKSLLTREYDSRTDTHVYAIHDLQLNYLKSLIDEEELKQLHEKLVVWYLKKATEGNYMNVPHDNYFFWWVGHHIYCAKRYDLFPELYLNLSFVCAKIQATGPSDLLNDFEKYKEYLDSDPLMEGLNTVNHKKRLDIMEFVRTHSHELDEAYSDILQLALSEPAASHVRMEAEGLIDQRPQKLYLECMKAPKKPGLQLTRLHSETVQCALFLHDGSNILVGEASGIIRLWDAKSGVEQETFIGHANQPVTGLAITSDGSLFISTCEDGSAKVWKILDATKQQKRRSRTPSGNSLLYSPRLRPLSWAEHFLDEGKASEDRSIKTFSGHQSQRVLCCGLYDKTKLACTGAGDGFVKVWSYGDSPEVTSLPHRSKVKAVKFSSLGDVLAVGCEDSTIFLYEMINWNRVFSFKQHRMAIVDIHFLQGGQGIITVSENDIFKWSHLLELEEKDIENGNVSPNMDAVGRRESDSSAVPESLSRSRFIKKHSTGSRFRSHVQGVQVQLRNQSTNQLVYTCSSVSKSGKYLAVGTHAKDIIIWDVESQYITAFQKPHSSSVTVMHFSPNENYLLSSCGATLMIWDVSSFLSLEVAPLTSVFNARFKVTQPDQPVIAIAGRNSCLHVFSGMEGNKVCEGVKEDNLITCIQILEDCSWIAYGIEDGRVVLFSVRDKKPYRLYQHENDSSITSLAVGGGDRFIISADMNGRIKIFQRDRKSGHKGKLVQCQPHPNYMIDQMTILKYSTLLCALLRDGSIHFYSLDDGSQMYKLSMAKGGLTSIDVSTDEVHICGGAHYGHCVYVWAIPPDWVNGKKGCFHDPKVLYGPHNTIRVCRFSQQGHRIAASDKLGLIYVWNAKTGDLLTPSPLMLHSNLVRDLRFSMCGSFLVTVGEKIAWWDIWALLSTPIQAPSPSSEESFDGSIESSFRRMMNGFRSRMRIGNGIMGSSSTKECRCGSILHTKRGRRGKRELLQAMELSGNTANWVIASPDFNVFITVNESGMFYIFRAII</sequence>
<reference evidence="6" key="1">
    <citation type="submission" date="2020-11" db="EMBL/GenBank/DDBJ databases">
        <authorList>
            <person name="Tran Van P."/>
        </authorList>
    </citation>
    <scope>NUCLEOTIDE SEQUENCE</scope>
</reference>
<evidence type="ECO:0000313" key="6">
    <source>
        <dbReference type="EMBL" id="CAD7244505.1"/>
    </source>
</evidence>
<dbReference type="Gene3D" id="1.10.10.10">
    <property type="entry name" value="Winged helix-like DNA-binding domain superfamily/Winged helix DNA-binding domain"/>
    <property type="match status" value="1"/>
</dbReference>
<dbReference type="InterPro" id="IPR027417">
    <property type="entry name" value="P-loop_NTPase"/>
</dbReference>
<dbReference type="EMBL" id="CAJPEV010000652">
    <property type="protein sequence ID" value="CAG0887252.1"/>
    <property type="molecule type" value="Genomic_DNA"/>
</dbReference>
<dbReference type="Pfam" id="PF17908">
    <property type="entry name" value="APAF1_C"/>
    <property type="match status" value="1"/>
</dbReference>
<dbReference type="InterPro" id="IPR048975">
    <property type="entry name" value="WHD_APAF1"/>
</dbReference>
<name>A0A7R8XC19_9CRUS</name>
<dbReference type="Gene3D" id="3.40.50.300">
    <property type="entry name" value="P-loop containing nucleotide triphosphate hydrolases"/>
    <property type="match status" value="1"/>
</dbReference>
<evidence type="ECO:0000256" key="4">
    <source>
        <dbReference type="PROSITE-ProRule" id="PRU00221"/>
    </source>
</evidence>
<feature type="repeat" description="WD" evidence="4">
    <location>
        <begin position="668"/>
        <end position="709"/>
    </location>
</feature>
<organism evidence="6">
    <name type="scientific">Darwinula stevensoni</name>
    <dbReference type="NCBI Taxonomy" id="69355"/>
    <lineage>
        <taxon>Eukaryota</taxon>
        <taxon>Metazoa</taxon>
        <taxon>Ecdysozoa</taxon>
        <taxon>Arthropoda</taxon>
        <taxon>Crustacea</taxon>
        <taxon>Oligostraca</taxon>
        <taxon>Ostracoda</taxon>
        <taxon>Podocopa</taxon>
        <taxon>Podocopida</taxon>
        <taxon>Darwinulocopina</taxon>
        <taxon>Darwinuloidea</taxon>
        <taxon>Darwinulidae</taxon>
        <taxon>Darwinula</taxon>
    </lineage>
</organism>
<keyword evidence="7" id="KW-1185">Reference proteome</keyword>
<proteinExistence type="predicted"/>
<dbReference type="Pfam" id="PF00619">
    <property type="entry name" value="CARD"/>
    <property type="match status" value="1"/>
</dbReference>
<dbReference type="InterPro" id="IPR011029">
    <property type="entry name" value="DEATH-like_dom_sf"/>
</dbReference>
<dbReference type="InterPro" id="IPR015943">
    <property type="entry name" value="WD40/YVTN_repeat-like_dom_sf"/>
</dbReference>
<dbReference type="PROSITE" id="PS50209">
    <property type="entry name" value="CARD"/>
    <property type="match status" value="1"/>
</dbReference>
<dbReference type="Gene3D" id="1.10.533.10">
    <property type="entry name" value="Death Domain, Fas"/>
    <property type="match status" value="1"/>
</dbReference>
<dbReference type="SMART" id="SM00382">
    <property type="entry name" value="AAA"/>
    <property type="match status" value="1"/>
</dbReference>
<dbReference type="GO" id="GO:0043531">
    <property type="term" value="F:ADP binding"/>
    <property type="evidence" value="ECO:0007669"/>
    <property type="project" value="InterPro"/>
</dbReference>
<dbReference type="SUPFAM" id="SSF47986">
    <property type="entry name" value="DEATH domain"/>
    <property type="match status" value="1"/>
</dbReference>
<feature type="domain" description="CARD" evidence="5">
    <location>
        <begin position="1"/>
        <end position="65"/>
    </location>
</feature>
<dbReference type="InterPro" id="IPR036388">
    <property type="entry name" value="WH-like_DNA-bd_sf"/>
</dbReference>
<dbReference type="GO" id="GO:0042981">
    <property type="term" value="P:regulation of apoptotic process"/>
    <property type="evidence" value="ECO:0007669"/>
    <property type="project" value="InterPro"/>
</dbReference>
<evidence type="ECO:0000259" key="5">
    <source>
        <dbReference type="PROSITE" id="PS50209"/>
    </source>
</evidence>
<keyword evidence="2" id="KW-0053">Apoptosis</keyword>
<dbReference type="InterPro" id="IPR011044">
    <property type="entry name" value="Quino_amine_DH_bsu"/>
</dbReference>
<dbReference type="Gene3D" id="1.10.8.430">
    <property type="entry name" value="Helical domain of apoptotic protease-activating factors"/>
    <property type="match status" value="1"/>
</dbReference>
<dbReference type="InterPro" id="IPR003593">
    <property type="entry name" value="AAA+_ATPase"/>
</dbReference>
<accession>A0A7R8XC19</accession>
<dbReference type="InterPro" id="IPR001315">
    <property type="entry name" value="CARD"/>
</dbReference>
<dbReference type="InterPro" id="IPR036322">
    <property type="entry name" value="WD40_repeat_dom_sf"/>
</dbReference>
<dbReference type="GO" id="GO:0006915">
    <property type="term" value="P:apoptotic process"/>
    <property type="evidence" value="ECO:0007669"/>
    <property type="project" value="UniProtKB-KW"/>
</dbReference>
<dbReference type="Gene3D" id="1.25.40.370">
    <property type="match status" value="1"/>
</dbReference>
<protein>
    <recommendedName>
        <fullName evidence="5">CARD domain-containing protein</fullName>
    </recommendedName>
</protein>
<dbReference type="Pfam" id="PF00931">
    <property type="entry name" value="NB-ARC"/>
    <property type="match status" value="1"/>
</dbReference>
<dbReference type="PROSITE" id="PS50082">
    <property type="entry name" value="WD_REPEATS_2"/>
    <property type="match status" value="2"/>
</dbReference>
<gene>
    <name evidence="6" type="ORF">DSTB1V02_LOCUS4399</name>
</gene>
<dbReference type="InterPro" id="IPR002182">
    <property type="entry name" value="NB-ARC"/>
</dbReference>
<dbReference type="InterPro" id="IPR001680">
    <property type="entry name" value="WD40_rpt"/>
</dbReference>
<dbReference type="PANTHER" id="PTHR22845:SF5">
    <property type="entry name" value="APOPTOTIC PROTEASE-ACTIVATING FACTOR 1"/>
    <property type="match status" value="1"/>
</dbReference>
<evidence type="ECO:0000256" key="1">
    <source>
        <dbReference type="ARBA" id="ARBA00022574"/>
    </source>
</evidence>
<dbReference type="Proteomes" id="UP000677054">
    <property type="component" value="Unassembled WGS sequence"/>
</dbReference>
<dbReference type="EMBL" id="LR900169">
    <property type="protein sequence ID" value="CAD7244505.1"/>
    <property type="molecule type" value="Genomic_DNA"/>
</dbReference>
<dbReference type="SUPFAM" id="SSF50969">
    <property type="entry name" value="YVTN repeat-like/Quinoprotein amine dehydrogenase"/>
    <property type="match status" value="1"/>
</dbReference>
<evidence type="ECO:0000256" key="2">
    <source>
        <dbReference type="ARBA" id="ARBA00022703"/>
    </source>
</evidence>
<dbReference type="Pfam" id="PF21296">
    <property type="entry name" value="WHD_APAF1"/>
    <property type="match status" value="1"/>
</dbReference>
<keyword evidence="3" id="KW-0677">Repeat</keyword>
<dbReference type="InterPro" id="IPR041452">
    <property type="entry name" value="APAF1_C"/>
</dbReference>
<dbReference type="CDD" id="cd01671">
    <property type="entry name" value="CARD"/>
    <property type="match status" value="1"/>
</dbReference>
<keyword evidence="1 4" id="KW-0853">WD repeat</keyword>
<dbReference type="GO" id="GO:0005829">
    <property type="term" value="C:cytosol"/>
    <property type="evidence" value="ECO:0007669"/>
    <property type="project" value="UniProtKB-ARBA"/>
</dbReference>
<feature type="repeat" description="WD" evidence="4">
    <location>
        <begin position="625"/>
        <end position="666"/>
    </location>
</feature>